<evidence type="ECO:0000256" key="1">
    <source>
        <dbReference type="ARBA" id="ARBA00004141"/>
    </source>
</evidence>
<sequence length="582" mass="64647">MLCSVLPLTQRFSTMGFTDLLEMVGSTGRFQMVHVTLLALPVLMMASHNLLQNFVAAVPDHRCRIRADALGNASRQSPGNVTGEVPAEELLLPVFIPLDREGRPERCRLFAEPQWQFLDPNRTHEDGSSTTRPCTNGWLYSHGDVTSTIISEWDLVCDQRSLKQMSQSIYMSGVLVGAIVMGQMSDRFGRRPILLWSHLQLAITGTCGSFSSSFPLFCFWRFMCGVAVSGLILNSFSLTVEWIPTKVRTSVATLNNYSYTIGQFLLVGLAYALRNWRWLQFAVSAPFFIYFLYSWWFPESARWLIMNDKADVAVNQLKRVARLNGREAEGSKLTAAIVKSHMEKELSKCKTGYSVTDLFHTPVMRRTACCTMVVWFSVSFAYYGLSIDLQGFGVNIYLIQMIFAAVDIPAKLVGVATMSLIGRRFTQGSSLILAGTIIIINIFIPQEMSNLRTSFAAIGKGCLAASFSCAYLHAGELYPTVVRQTGMGLVSSMARIGSMVAPLVKMTGDYVSFLPMAIYGGVAVLAGIVAFFLRETLNIPLPESIEGVESSWKKKMQKESEPKNEEISLRETPPPSLMTQTI</sequence>
<keyword evidence="9" id="KW-1185">Reference proteome</keyword>
<evidence type="ECO:0000256" key="4">
    <source>
        <dbReference type="ARBA" id="ARBA00023136"/>
    </source>
</evidence>
<proteinExistence type="predicted"/>
<organism evidence="8 9">
    <name type="scientific">Callorhinchus milii</name>
    <name type="common">Ghost shark</name>
    <dbReference type="NCBI Taxonomy" id="7868"/>
    <lineage>
        <taxon>Eukaryota</taxon>
        <taxon>Metazoa</taxon>
        <taxon>Chordata</taxon>
        <taxon>Craniata</taxon>
        <taxon>Vertebrata</taxon>
        <taxon>Chondrichthyes</taxon>
        <taxon>Holocephali</taxon>
        <taxon>Chimaeriformes</taxon>
        <taxon>Callorhinchidae</taxon>
        <taxon>Callorhinchus</taxon>
    </lineage>
</organism>
<evidence type="ECO:0000256" key="6">
    <source>
        <dbReference type="SAM" id="Phobius"/>
    </source>
</evidence>
<protein>
    <submittedName>
        <fullName evidence="8">Solute carrier family 22 member 6, like</fullName>
    </submittedName>
</protein>
<feature type="compositionally biased region" description="Basic and acidic residues" evidence="5">
    <location>
        <begin position="557"/>
        <end position="569"/>
    </location>
</feature>
<dbReference type="Pfam" id="PF00083">
    <property type="entry name" value="Sugar_tr"/>
    <property type="match status" value="1"/>
</dbReference>
<dbReference type="InterPro" id="IPR005829">
    <property type="entry name" value="Sugar_transporter_CS"/>
</dbReference>
<dbReference type="InterPro" id="IPR020846">
    <property type="entry name" value="MFS_dom"/>
</dbReference>
<dbReference type="Gene3D" id="1.20.1250.20">
    <property type="entry name" value="MFS general substrate transporter like domains"/>
    <property type="match status" value="1"/>
</dbReference>
<reference evidence="8" key="4">
    <citation type="submission" date="2025-08" db="UniProtKB">
        <authorList>
            <consortium name="Ensembl"/>
        </authorList>
    </citation>
    <scope>IDENTIFICATION</scope>
</reference>
<dbReference type="AlphaFoldDB" id="A0A4W3HMP6"/>
<evidence type="ECO:0000313" key="8">
    <source>
        <dbReference type="Ensembl" id="ENSCMIP00000016382.1"/>
    </source>
</evidence>
<feature type="transmembrane region" description="Helical" evidence="6">
    <location>
        <begin position="220"/>
        <end position="242"/>
    </location>
</feature>
<dbReference type="InParanoid" id="A0A4W3HMP6"/>
<feature type="transmembrane region" description="Helical" evidence="6">
    <location>
        <begin position="428"/>
        <end position="444"/>
    </location>
</feature>
<accession>A0A4W3HMP6</accession>
<dbReference type="InterPro" id="IPR036259">
    <property type="entry name" value="MFS_trans_sf"/>
</dbReference>
<feature type="transmembrane region" description="Helical" evidence="6">
    <location>
        <begin position="254"/>
        <end position="272"/>
    </location>
</feature>
<dbReference type="GO" id="GO:0016020">
    <property type="term" value="C:membrane"/>
    <property type="evidence" value="ECO:0007669"/>
    <property type="project" value="UniProtKB-SubCell"/>
</dbReference>
<dbReference type="PROSITE" id="PS50850">
    <property type="entry name" value="MFS"/>
    <property type="match status" value="1"/>
</dbReference>
<dbReference type="GeneID" id="103190903"/>
<keyword evidence="4 6" id="KW-0472">Membrane</keyword>
<dbReference type="CTD" id="440044"/>
<name>A0A4W3HMP6_CALMI</name>
<evidence type="ECO:0000256" key="3">
    <source>
        <dbReference type="ARBA" id="ARBA00022989"/>
    </source>
</evidence>
<comment type="subcellular location">
    <subcellularLocation>
        <location evidence="1">Membrane</location>
        <topology evidence="1">Multi-pass membrane protein</topology>
    </subcellularLocation>
</comment>
<dbReference type="OrthoDB" id="2544694at2759"/>
<dbReference type="SUPFAM" id="SSF103473">
    <property type="entry name" value="MFS general substrate transporter"/>
    <property type="match status" value="1"/>
</dbReference>
<feature type="transmembrane region" description="Helical" evidence="6">
    <location>
        <begin position="510"/>
        <end position="533"/>
    </location>
</feature>
<feature type="region of interest" description="Disordered" evidence="5">
    <location>
        <begin position="550"/>
        <end position="582"/>
    </location>
</feature>
<evidence type="ECO:0000259" key="7">
    <source>
        <dbReference type="PROSITE" id="PS50850"/>
    </source>
</evidence>
<gene>
    <name evidence="8" type="primary">slc22a20p</name>
</gene>
<reference evidence="8" key="5">
    <citation type="submission" date="2025-09" db="UniProtKB">
        <authorList>
            <consortium name="Ensembl"/>
        </authorList>
    </citation>
    <scope>IDENTIFICATION</scope>
</reference>
<dbReference type="FunFam" id="1.20.1250.20:FF:000023">
    <property type="entry name" value="Solute carrier family 22 member 6"/>
    <property type="match status" value="1"/>
</dbReference>
<dbReference type="Proteomes" id="UP000314986">
    <property type="component" value="Unassembled WGS sequence"/>
</dbReference>
<dbReference type="Ensembl" id="ENSCMIT00000016712.1">
    <property type="protein sequence ID" value="ENSCMIP00000016382.1"/>
    <property type="gene ID" value="ENSCMIG00000007893.1"/>
</dbReference>
<dbReference type="RefSeq" id="XP_007910014.1">
    <property type="nucleotide sequence ID" value="XM_007911823.2"/>
</dbReference>
<reference evidence="9" key="2">
    <citation type="journal article" date="2007" name="PLoS Biol.">
        <title>Survey sequencing and comparative analysis of the elephant shark (Callorhinchus milii) genome.</title>
        <authorList>
            <person name="Venkatesh B."/>
            <person name="Kirkness E.F."/>
            <person name="Loh Y.H."/>
            <person name="Halpern A.L."/>
            <person name="Lee A.P."/>
            <person name="Johnson J."/>
            <person name="Dandona N."/>
            <person name="Viswanathan L.D."/>
            <person name="Tay A."/>
            <person name="Venter J.C."/>
            <person name="Strausberg R.L."/>
            <person name="Brenner S."/>
        </authorList>
    </citation>
    <scope>NUCLEOTIDE SEQUENCE [LARGE SCALE GENOMIC DNA]</scope>
</reference>
<dbReference type="GeneTree" id="ENSGT00940000154901"/>
<dbReference type="STRING" id="7868.ENSCMIP00000016382"/>
<reference evidence="9" key="3">
    <citation type="journal article" date="2014" name="Nature">
        <title>Elephant shark genome provides unique insights into gnathostome evolution.</title>
        <authorList>
            <consortium name="International Elephant Shark Genome Sequencing Consortium"/>
            <person name="Venkatesh B."/>
            <person name="Lee A.P."/>
            <person name="Ravi V."/>
            <person name="Maurya A.K."/>
            <person name="Lian M.M."/>
            <person name="Swann J.B."/>
            <person name="Ohta Y."/>
            <person name="Flajnik M.F."/>
            <person name="Sutoh Y."/>
            <person name="Kasahara M."/>
            <person name="Hoon S."/>
            <person name="Gangu V."/>
            <person name="Roy S.W."/>
            <person name="Irimia M."/>
            <person name="Korzh V."/>
            <person name="Kondrychyn I."/>
            <person name="Lim Z.W."/>
            <person name="Tay B.H."/>
            <person name="Tohari S."/>
            <person name="Kong K.W."/>
            <person name="Ho S."/>
            <person name="Lorente-Galdos B."/>
            <person name="Quilez J."/>
            <person name="Marques-Bonet T."/>
            <person name="Raney B.J."/>
            <person name="Ingham P.W."/>
            <person name="Tay A."/>
            <person name="Hillier L.W."/>
            <person name="Minx P."/>
            <person name="Boehm T."/>
            <person name="Wilson R.K."/>
            <person name="Brenner S."/>
            <person name="Warren W.C."/>
        </authorList>
    </citation>
    <scope>NUCLEOTIDE SEQUENCE [LARGE SCALE GENOMIC DNA]</scope>
</reference>
<feature type="transmembrane region" description="Helical" evidence="6">
    <location>
        <begin position="397"/>
        <end position="421"/>
    </location>
</feature>
<evidence type="ECO:0000256" key="5">
    <source>
        <dbReference type="SAM" id="MobiDB-lite"/>
    </source>
</evidence>
<dbReference type="KEGG" id="cmk:103190903"/>
<keyword evidence="3 6" id="KW-1133">Transmembrane helix</keyword>
<dbReference type="PROSITE" id="PS00216">
    <property type="entry name" value="SUGAR_TRANSPORT_1"/>
    <property type="match status" value="1"/>
</dbReference>
<dbReference type="PANTHER" id="PTHR24064">
    <property type="entry name" value="SOLUTE CARRIER FAMILY 22 MEMBER"/>
    <property type="match status" value="1"/>
</dbReference>
<keyword evidence="2 6" id="KW-0812">Transmembrane</keyword>
<feature type="domain" description="Major facilitator superfamily (MFS) profile" evidence="7">
    <location>
        <begin position="41"/>
        <end position="538"/>
    </location>
</feature>
<reference evidence="9" key="1">
    <citation type="journal article" date="2006" name="Science">
        <title>Ancient noncoding elements conserved in the human genome.</title>
        <authorList>
            <person name="Venkatesh B."/>
            <person name="Kirkness E.F."/>
            <person name="Loh Y.H."/>
            <person name="Halpern A.L."/>
            <person name="Lee A.P."/>
            <person name="Johnson J."/>
            <person name="Dandona N."/>
            <person name="Viswanathan L.D."/>
            <person name="Tay A."/>
            <person name="Venter J.C."/>
            <person name="Strausberg R.L."/>
            <person name="Brenner S."/>
        </authorList>
    </citation>
    <scope>NUCLEOTIDE SEQUENCE [LARGE SCALE GENOMIC DNA]</scope>
</reference>
<dbReference type="GO" id="GO:0022857">
    <property type="term" value="F:transmembrane transporter activity"/>
    <property type="evidence" value="ECO:0007669"/>
    <property type="project" value="InterPro"/>
</dbReference>
<feature type="transmembrane region" description="Helical" evidence="6">
    <location>
        <begin position="367"/>
        <end position="385"/>
    </location>
</feature>
<dbReference type="InterPro" id="IPR005828">
    <property type="entry name" value="MFS_sugar_transport-like"/>
</dbReference>
<feature type="transmembrane region" description="Helical" evidence="6">
    <location>
        <begin position="278"/>
        <end position="297"/>
    </location>
</feature>
<evidence type="ECO:0000313" key="9">
    <source>
        <dbReference type="Proteomes" id="UP000314986"/>
    </source>
</evidence>
<evidence type="ECO:0000256" key="2">
    <source>
        <dbReference type="ARBA" id="ARBA00022692"/>
    </source>
</evidence>